<dbReference type="Proteomes" id="UP000799118">
    <property type="component" value="Unassembled WGS sequence"/>
</dbReference>
<dbReference type="PANTHER" id="PTHR42776">
    <property type="entry name" value="SERINE PEPTIDASE S9 FAMILY MEMBER"/>
    <property type="match status" value="1"/>
</dbReference>
<dbReference type="GO" id="GO:0004252">
    <property type="term" value="F:serine-type endopeptidase activity"/>
    <property type="evidence" value="ECO:0007669"/>
    <property type="project" value="TreeGrafter"/>
</dbReference>
<evidence type="ECO:0000313" key="6">
    <source>
        <dbReference type="EMBL" id="KAE9404585.1"/>
    </source>
</evidence>
<dbReference type="InterPro" id="IPR029058">
    <property type="entry name" value="AB_hydrolase_fold"/>
</dbReference>
<dbReference type="AlphaFoldDB" id="A0A6A4I786"/>
<keyword evidence="3" id="KW-0720">Serine protease</keyword>
<dbReference type="OrthoDB" id="43744at2759"/>
<keyword evidence="7" id="KW-1185">Reference proteome</keyword>
<dbReference type="SUPFAM" id="SSF53474">
    <property type="entry name" value="alpha/beta-Hydrolases"/>
    <property type="match status" value="1"/>
</dbReference>
<gene>
    <name evidence="6" type="ORF">BT96DRAFT_955555</name>
</gene>
<protein>
    <recommendedName>
        <fullName evidence="4">Dipeptidyl-peptidase V</fullName>
    </recommendedName>
</protein>
<dbReference type="Pfam" id="PF07676">
    <property type="entry name" value="PD40"/>
    <property type="match status" value="1"/>
</dbReference>
<proteinExistence type="inferred from homology"/>
<dbReference type="Gene3D" id="3.40.50.1820">
    <property type="entry name" value="alpha/beta hydrolase"/>
    <property type="match status" value="1"/>
</dbReference>
<dbReference type="Pfam" id="PF00326">
    <property type="entry name" value="Peptidase_S9"/>
    <property type="match status" value="1"/>
</dbReference>
<dbReference type="EMBL" id="ML769415">
    <property type="protein sequence ID" value="KAE9404585.1"/>
    <property type="molecule type" value="Genomic_DNA"/>
</dbReference>
<keyword evidence="3" id="KW-0645">Protease</keyword>
<evidence type="ECO:0000259" key="5">
    <source>
        <dbReference type="Pfam" id="PF00326"/>
    </source>
</evidence>
<organism evidence="6 7">
    <name type="scientific">Gymnopus androsaceus JB14</name>
    <dbReference type="NCBI Taxonomy" id="1447944"/>
    <lineage>
        <taxon>Eukaryota</taxon>
        <taxon>Fungi</taxon>
        <taxon>Dikarya</taxon>
        <taxon>Basidiomycota</taxon>
        <taxon>Agaricomycotina</taxon>
        <taxon>Agaricomycetes</taxon>
        <taxon>Agaricomycetidae</taxon>
        <taxon>Agaricales</taxon>
        <taxon>Marasmiineae</taxon>
        <taxon>Omphalotaceae</taxon>
        <taxon>Gymnopus</taxon>
    </lineage>
</organism>
<dbReference type="InterPro" id="IPR001375">
    <property type="entry name" value="Peptidase_S9_cat"/>
</dbReference>
<dbReference type="InterPro" id="IPR011042">
    <property type="entry name" value="6-blade_b-propeller_TolB-like"/>
</dbReference>
<dbReference type="GO" id="GO:0006508">
    <property type="term" value="P:proteolysis"/>
    <property type="evidence" value="ECO:0007669"/>
    <property type="project" value="InterPro"/>
</dbReference>
<dbReference type="SUPFAM" id="SSF82171">
    <property type="entry name" value="DPP6 N-terminal domain-like"/>
    <property type="match status" value="1"/>
</dbReference>
<evidence type="ECO:0000256" key="4">
    <source>
        <dbReference type="ARBA" id="ARBA00032829"/>
    </source>
</evidence>
<evidence type="ECO:0000256" key="3">
    <source>
        <dbReference type="ARBA" id="ARBA00022825"/>
    </source>
</evidence>
<sequence length="637" mass="70827">MESKSIESDRTPNTAATQKVRDIKISPDTRQIIYQVVPFYKDSDCMTSELWIADTDVADSARQLTDGLFNDRAAVFHPDGDSIVFLSDRKRPGKSKDLYRLRLSKLEDGCCPQLLDLGRSVQNYELSPDGQSIAFSSIFSASSLWIYRFESTETLSLEGIDSAGHVESFTWSPDNLELLYRLRRGQGVEYSEQEVVLQRISITPGSIPVTVGFYPRSPSGLNVWVNSGHIVDLQHYQPRNSLDARALFIHDTSTSFQNEQGPGLKRLYGEVEDAVRIVDMQTRPYSGHEANGTIAVEVCSDVDTHIDAVYLHRNDDSMPDNSPDFAILPLFRTQGDAIWFGAWDAKHAYDSATGKTTMVVAAVLSSGIRNEPPNVWSVRIDETKHNQPPRNTPVRCKLSSHLDWLKHAAPVRTEVIHWLTGGGTELSGILRTSAAWPPHCPLPTVLFIHDYMPYFCNWRELLASEGYLVISRQGRGHDFAYAANYGIGAYDWPDCESMVSEVIRRGWADPGRLGVAGWSHGGSLTAWGVTLTKDRFKAAVVGAGVSNWEGMVMESGSPELEKAIGQIDPWDCETNRQLSPVHRVDGVSTAVLILHGEKDERVPIGQAIGLYRGLQRKASERGKEGTVLVIYPREPHG</sequence>
<dbReference type="InterPro" id="IPR011659">
    <property type="entry name" value="WD40"/>
</dbReference>
<comment type="similarity">
    <text evidence="1">Belongs to the peptidase S9C family.</text>
</comment>
<evidence type="ECO:0000313" key="7">
    <source>
        <dbReference type="Proteomes" id="UP000799118"/>
    </source>
</evidence>
<feature type="domain" description="Peptidase S9 prolyl oligopeptidase catalytic" evidence="5">
    <location>
        <begin position="461"/>
        <end position="637"/>
    </location>
</feature>
<reference evidence="6" key="1">
    <citation type="journal article" date="2019" name="Environ. Microbiol.">
        <title>Fungal ecological strategies reflected in gene transcription - a case study of two litter decomposers.</title>
        <authorList>
            <person name="Barbi F."/>
            <person name="Kohler A."/>
            <person name="Barry K."/>
            <person name="Baskaran P."/>
            <person name="Daum C."/>
            <person name="Fauchery L."/>
            <person name="Ihrmark K."/>
            <person name="Kuo A."/>
            <person name="LaButti K."/>
            <person name="Lipzen A."/>
            <person name="Morin E."/>
            <person name="Grigoriev I.V."/>
            <person name="Henrissat B."/>
            <person name="Lindahl B."/>
            <person name="Martin F."/>
        </authorList>
    </citation>
    <scope>NUCLEOTIDE SEQUENCE</scope>
    <source>
        <strain evidence="6">JB14</strain>
    </source>
</reference>
<name>A0A6A4I786_9AGAR</name>
<dbReference type="PANTHER" id="PTHR42776:SF27">
    <property type="entry name" value="DIPEPTIDYL PEPTIDASE FAMILY MEMBER 6"/>
    <property type="match status" value="1"/>
</dbReference>
<accession>A0A6A4I786</accession>
<evidence type="ECO:0000256" key="1">
    <source>
        <dbReference type="ARBA" id="ARBA00010040"/>
    </source>
</evidence>
<dbReference type="Gene3D" id="2.120.10.30">
    <property type="entry name" value="TolB, C-terminal domain"/>
    <property type="match status" value="1"/>
</dbReference>
<evidence type="ECO:0000256" key="2">
    <source>
        <dbReference type="ARBA" id="ARBA00022801"/>
    </source>
</evidence>
<keyword evidence="2" id="KW-0378">Hydrolase</keyword>